<gene>
    <name evidence="9" type="ORF">KUTeg_022510</name>
</gene>
<dbReference type="InterPro" id="IPR001523">
    <property type="entry name" value="Paired_dom"/>
</dbReference>
<evidence type="ECO:0000259" key="8">
    <source>
        <dbReference type="PROSITE" id="PS51057"/>
    </source>
</evidence>
<dbReference type="EMBL" id="JARBDR010000919">
    <property type="protein sequence ID" value="KAJ8300991.1"/>
    <property type="molecule type" value="Genomic_DNA"/>
</dbReference>
<keyword evidence="5" id="KW-0238">DNA-binding</keyword>
<evidence type="ECO:0000256" key="4">
    <source>
        <dbReference type="ARBA" id="ARBA00023015"/>
    </source>
</evidence>
<keyword evidence="10" id="KW-1185">Reference proteome</keyword>
<dbReference type="Proteomes" id="UP001217089">
    <property type="component" value="Unassembled WGS sequence"/>
</dbReference>
<feature type="domain" description="Paired" evidence="8">
    <location>
        <begin position="1"/>
        <end position="79"/>
    </location>
</feature>
<keyword evidence="7" id="KW-0539">Nucleus</keyword>
<organism evidence="9 10">
    <name type="scientific">Tegillarca granosa</name>
    <name type="common">Malaysian cockle</name>
    <name type="synonym">Anadara granosa</name>
    <dbReference type="NCBI Taxonomy" id="220873"/>
    <lineage>
        <taxon>Eukaryota</taxon>
        <taxon>Metazoa</taxon>
        <taxon>Spiralia</taxon>
        <taxon>Lophotrochozoa</taxon>
        <taxon>Mollusca</taxon>
        <taxon>Bivalvia</taxon>
        <taxon>Autobranchia</taxon>
        <taxon>Pteriomorphia</taxon>
        <taxon>Arcoida</taxon>
        <taxon>Arcoidea</taxon>
        <taxon>Arcidae</taxon>
        <taxon>Tegillarca</taxon>
    </lineage>
</organism>
<dbReference type="SMART" id="SM00351">
    <property type="entry name" value="PAX"/>
    <property type="match status" value="1"/>
</dbReference>
<protein>
    <recommendedName>
        <fullName evidence="8">Paired domain-containing protein</fullName>
    </recommendedName>
</protein>
<evidence type="ECO:0000313" key="9">
    <source>
        <dbReference type="EMBL" id="KAJ8300991.1"/>
    </source>
</evidence>
<dbReference type="Pfam" id="PF00292">
    <property type="entry name" value="PAX"/>
    <property type="match status" value="1"/>
</dbReference>
<name>A0ABQ9E9A3_TEGGR</name>
<dbReference type="SUPFAM" id="SSF46689">
    <property type="entry name" value="Homeodomain-like"/>
    <property type="match status" value="1"/>
</dbReference>
<proteinExistence type="predicted"/>
<dbReference type="InterPro" id="IPR036388">
    <property type="entry name" value="WH-like_DNA-bd_sf"/>
</dbReference>
<evidence type="ECO:0000256" key="2">
    <source>
        <dbReference type="ARBA" id="ARBA00022473"/>
    </source>
</evidence>
<dbReference type="InterPro" id="IPR009057">
    <property type="entry name" value="Homeodomain-like_sf"/>
</dbReference>
<comment type="subcellular location">
    <subcellularLocation>
        <location evidence="1">Nucleus</location>
    </subcellularLocation>
</comment>
<evidence type="ECO:0000256" key="5">
    <source>
        <dbReference type="ARBA" id="ARBA00023125"/>
    </source>
</evidence>
<keyword evidence="6" id="KW-0804">Transcription</keyword>
<dbReference type="PANTHER" id="PTHR45636:SF41">
    <property type="entry name" value="PAIRED BOX PROTEIN PAX-6-RELATED"/>
    <property type="match status" value="1"/>
</dbReference>
<keyword evidence="4" id="KW-0805">Transcription regulation</keyword>
<comment type="caution">
    <text evidence="9">The sequence shown here is derived from an EMBL/GenBank/DDBJ whole genome shotgun (WGS) entry which is preliminary data.</text>
</comment>
<keyword evidence="2" id="KW-0217">Developmental protein</keyword>
<accession>A0ABQ9E9A3</accession>
<reference evidence="9 10" key="1">
    <citation type="submission" date="2022-12" db="EMBL/GenBank/DDBJ databases">
        <title>Chromosome-level genome of Tegillarca granosa.</title>
        <authorList>
            <person name="Kim J."/>
        </authorList>
    </citation>
    <scope>NUCLEOTIDE SEQUENCE [LARGE SCALE GENOMIC DNA]</scope>
    <source>
        <strain evidence="9">Teg-2019</strain>
        <tissue evidence="9">Adductor muscle</tissue>
    </source>
</reference>
<sequence>MFIFIGHVFDPMSHFRRNSIGGSKPKVATPSVVSRIEQYKNENPTVFAWEIRDKLLTEGICTQNNLPSVSSINRILRNRTAEKAALEYARLMSGSLYPLPFPPLFSLPSPYVNSEANVNVNLLSHRTEIPDSPIEDVSDNEEKGTRWIIKIE</sequence>
<evidence type="ECO:0000256" key="3">
    <source>
        <dbReference type="ARBA" id="ARBA00022724"/>
    </source>
</evidence>
<keyword evidence="3" id="KW-0563">Paired box</keyword>
<dbReference type="InterPro" id="IPR043565">
    <property type="entry name" value="PAX_fam"/>
</dbReference>
<dbReference type="PROSITE" id="PS51057">
    <property type="entry name" value="PAIRED_2"/>
    <property type="match status" value="1"/>
</dbReference>
<evidence type="ECO:0000256" key="1">
    <source>
        <dbReference type="ARBA" id="ARBA00004123"/>
    </source>
</evidence>
<evidence type="ECO:0000256" key="6">
    <source>
        <dbReference type="ARBA" id="ARBA00023163"/>
    </source>
</evidence>
<dbReference type="PANTHER" id="PTHR45636">
    <property type="entry name" value="PAIRED BOX PROTEIN PAX-6-RELATED-RELATED"/>
    <property type="match status" value="1"/>
</dbReference>
<evidence type="ECO:0000256" key="7">
    <source>
        <dbReference type="ARBA" id="ARBA00023242"/>
    </source>
</evidence>
<evidence type="ECO:0000313" key="10">
    <source>
        <dbReference type="Proteomes" id="UP001217089"/>
    </source>
</evidence>
<dbReference type="Gene3D" id="1.10.10.10">
    <property type="entry name" value="Winged helix-like DNA-binding domain superfamily/Winged helix DNA-binding domain"/>
    <property type="match status" value="1"/>
</dbReference>